<evidence type="ECO:0000313" key="4">
    <source>
        <dbReference type="Proteomes" id="UP000247810"/>
    </source>
</evidence>
<dbReference type="AlphaFoldDB" id="A0A319EDZ7"/>
<gene>
    <name evidence="3" type="ORF">BO71DRAFT_488052</name>
</gene>
<feature type="region of interest" description="Disordered" evidence="1">
    <location>
        <begin position="241"/>
        <end position="275"/>
    </location>
</feature>
<evidence type="ECO:0000313" key="3">
    <source>
        <dbReference type="EMBL" id="PYH89292.1"/>
    </source>
</evidence>
<feature type="region of interest" description="Disordered" evidence="1">
    <location>
        <begin position="113"/>
        <end position="142"/>
    </location>
</feature>
<evidence type="ECO:0000259" key="2">
    <source>
        <dbReference type="Pfam" id="PF07993"/>
    </source>
</evidence>
<dbReference type="InterPro" id="IPR013120">
    <property type="entry name" value="FAR_NAD-bd"/>
</dbReference>
<dbReference type="Pfam" id="PF23562">
    <property type="entry name" value="AMP-binding_C_3"/>
    <property type="match status" value="1"/>
</dbReference>
<sequence>MDVSDAHHQSSSVRSCFLFLEHPTISTLQEHPELEVLCAVPYALKLLAESEQGLATPGIYELVVLEGWPSKVASNRPDNAYATKDLFEKHPTTPNAWRYYARLDDTPWSWSTARRPTRWPSKGPPATTRTSPRPSPSGPTSPRLGLFVVRAESISLTDQQVVSSIWPTVEQLNADMPAYAYISQDMIHTDKGTVIRPAFYRDVQRQIDQIYDLEGTSGDRILEGPELLAFLRAELLRPRPVHRPLVPPTHHRHLQPGPRQPPVHPPSAACTDPSLQARRVPSSPNILALPSSLADPHLGLDPQTYALLTRTTTAVIHCAWSVNFNWSLESFTPITLFSSYIQLVASQLAVVCQTCVQ</sequence>
<name>A0A319EDZ7_9EURO</name>
<dbReference type="STRING" id="1448320.A0A319EDZ7"/>
<feature type="domain" description="Thioester reductase (TE)" evidence="2">
    <location>
        <begin position="283"/>
        <end position="332"/>
    </location>
</feature>
<dbReference type="Proteomes" id="UP000247810">
    <property type="component" value="Unassembled WGS sequence"/>
</dbReference>
<proteinExistence type="predicted"/>
<accession>A0A319EDZ7</accession>
<dbReference type="Gene3D" id="3.40.50.720">
    <property type="entry name" value="NAD(P)-binding Rossmann-like Domain"/>
    <property type="match status" value="1"/>
</dbReference>
<evidence type="ECO:0000256" key="1">
    <source>
        <dbReference type="SAM" id="MobiDB-lite"/>
    </source>
</evidence>
<organism evidence="3 4">
    <name type="scientific">Aspergillus ellipticus CBS 707.79</name>
    <dbReference type="NCBI Taxonomy" id="1448320"/>
    <lineage>
        <taxon>Eukaryota</taxon>
        <taxon>Fungi</taxon>
        <taxon>Dikarya</taxon>
        <taxon>Ascomycota</taxon>
        <taxon>Pezizomycotina</taxon>
        <taxon>Eurotiomycetes</taxon>
        <taxon>Eurotiomycetidae</taxon>
        <taxon>Eurotiales</taxon>
        <taxon>Aspergillaceae</taxon>
        <taxon>Aspergillus</taxon>
        <taxon>Aspergillus subgen. Circumdati</taxon>
    </lineage>
</organism>
<protein>
    <recommendedName>
        <fullName evidence="2">Thioester reductase (TE) domain-containing protein</fullName>
    </recommendedName>
</protein>
<reference evidence="3 4" key="1">
    <citation type="submission" date="2018-02" db="EMBL/GenBank/DDBJ databases">
        <title>The genomes of Aspergillus section Nigri reveals drivers in fungal speciation.</title>
        <authorList>
            <consortium name="DOE Joint Genome Institute"/>
            <person name="Vesth T.C."/>
            <person name="Nybo J."/>
            <person name="Theobald S."/>
            <person name="Brandl J."/>
            <person name="Frisvad J.C."/>
            <person name="Nielsen K.F."/>
            <person name="Lyhne E.K."/>
            <person name="Kogle M.E."/>
            <person name="Kuo A."/>
            <person name="Riley R."/>
            <person name="Clum A."/>
            <person name="Nolan M."/>
            <person name="Lipzen A."/>
            <person name="Salamov A."/>
            <person name="Henrissat B."/>
            <person name="Wiebenga A."/>
            <person name="De vries R.P."/>
            <person name="Grigoriev I.V."/>
            <person name="Mortensen U.H."/>
            <person name="Andersen M.R."/>
            <person name="Baker S.E."/>
        </authorList>
    </citation>
    <scope>NUCLEOTIDE SEQUENCE [LARGE SCALE GENOMIC DNA]</scope>
    <source>
        <strain evidence="3 4">CBS 707.79</strain>
    </source>
</reference>
<dbReference type="EMBL" id="KZ826036">
    <property type="protein sequence ID" value="PYH89292.1"/>
    <property type="molecule type" value="Genomic_DNA"/>
</dbReference>
<dbReference type="OrthoDB" id="429813at2759"/>
<dbReference type="VEuPathDB" id="FungiDB:BO71DRAFT_488052"/>
<dbReference type="Pfam" id="PF07993">
    <property type="entry name" value="NAD_binding_4"/>
    <property type="match status" value="1"/>
</dbReference>
<keyword evidence="4" id="KW-1185">Reference proteome</keyword>